<dbReference type="EMBL" id="CM045866">
    <property type="protein sequence ID" value="KAI7961486.1"/>
    <property type="molecule type" value="Genomic_DNA"/>
</dbReference>
<name>A0ACC0EW48_9BASI</name>
<reference evidence="1 2" key="3">
    <citation type="journal article" date="2022" name="Microbiol. Spectr.">
        <title>Folding features and dynamics of 3D genome architecture in plant fungal pathogens.</title>
        <authorList>
            <person name="Xia C."/>
        </authorList>
    </citation>
    <scope>NUCLEOTIDE SEQUENCE [LARGE SCALE GENOMIC DNA]</scope>
    <source>
        <strain evidence="1 2">93-210</strain>
    </source>
</reference>
<reference evidence="2" key="2">
    <citation type="journal article" date="2018" name="Mol. Plant Microbe Interact.">
        <title>Genome sequence resources for the wheat stripe rust pathogen (Puccinia striiformis f. sp. tritici) and the barley stripe rust pathogen (Puccinia striiformis f. sp. hordei).</title>
        <authorList>
            <person name="Xia C."/>
            <person name="Wang M."/>
            <person name="Yin C."/>
            <person name="Cornejo O.E."/>
            <person name="Hulbert S.H."/>
            <person name="Chen X."/>
        </authorList>
    </citation>
    <scope>NUCLEOTIDE SEQUENCE [LARGE SCALE GENOMIC DNA]</scope>
    <source>
        <strain evidence="2">93-210</strain>
    </source>
</reference>
<gene>
    <name evidence="1" type="ORF">MJO28_001975</name>
</gene>
<comment type="caution">
    <text evidence="1">The sequence shown here is derived from an EMBL/GenBank/DDBJ whole genome shotgun (WGS) entry which is preliminary data.</text>
</comment>
<sequence length="99" mass="11467">MSDLQTDTNRHGHYSSQSQEDDTMYEEIQLDVEDRRRAFDLILVDGTLIHQSTMKVMKARSGTGQVESNSYISHLTTDPICTKDSRHLHLRVQLLKTQY</sequence>
<accession>A0ACC0EW48</accession>
<dbReference type="Proteomes" id="UP001060170">
    <property type="component" value="Chromosome 2"/>
</dbReference>
<evidence type="ECO:0000313" key="1">
    <source>
        <dbReference type="EMBL" id="KAI7961486.1"/>
    </source>
</evidence>
<proteinExistence type="predicted"/>
<keyword evidence="2" id="KW-1185">Reference proteome</keyword>
<protein>
    <submittedName>
        <fullName evidence="1">Uncharacterized protein</fullName>
    </submittedName>
</protein>
<evidence type="ECO:0000313" key="2">
    <source>
        <dbReference type="Proteomes" id="UP001060170"/>
    </source>
</evidence>
<organism evidence="1 2">
    <name type="scientific">Puccinia striiformis f. sp. tritici</name>
    <dbReference type="NCBI Taxonomy" id="168172"/>
    <lineage>
        <taxon>Eukaryota</taxon>
        <taxon>Fungi</taxon>
        <taxon>Dikarya</taxon>
        <taxon>Basidiomycota</taxon>
        <taxon>Pucciniomycotina</taxon>
        <taxon>Pucciniomycetes</taxon>
        <taxon>Pucciniales</taxon>
        <taxon>Pucciniaceae</taxon>
        <taxon>Puccinia</taxon>
    </lineage>
</organism>
<reference evidence="2" key="1">
    <citation type="journal article" date="2018" name="BMC Genomics">
        <title>Genomic insights into host adaptation between the wheat stripe rust pathogen (Puccinia striiformis f. sp. tritici) and the barley stripe rust pathogen (Puccinia striiformis f. sp. hordei).</title>
        <authorList>
            <person name="Xia C."/>
            <person name="Wang M."/>
            <person name="Yin C."/>
            <person name="Cornejo O.E."/>
            <person name="Hulbert S.H."/>
            <person name="Chen X."/>
        </authorList>
    </citation>
    <scope>NUCLEOTIDE SEQUENCE [LARGE SCALE GENOMIC DNA]</scope>
    <source>
        <strain evidence="2">93-210</strain>
    </source>
</reference>